<dbReference type="InterPro" id="IPR003615">
    <property type="entry name" value="HNH_nuc"/>
</dbReference>
<evidence type="ECO:0008006" key="3">
    <source>
        <dbReference type="Google" id="ProtNLM"/>
    </source>
</evidence>
<dbReference type="AlphaFoldDB" id="A0A1X1WKF8"/>
<dbReference type="Proteomes" id="UP000193622">
    <property type="component" value="Unassembled WGS sequence"/>
</dbReference>
<dbReference type="RefSeq" id="WP_085175836.1">
    <property type="nucleotide sequence ID" value="NZ_LQPC01000032.1"/>
</dbReference>
<evidence type="ECO:0000313" key="1">
    <source>
        <dbReference type="EMBL" id="ORV87091.1"/>
    </source>
</evidence>
<comment type="caution">
    <text evidence="1">The sequence shown here is derived from an EMBL/GenBank/DDBJ whole genome shotgun (WGS) entry which is preliminary data.</text>
</comment>
<dbReference type="EMBL" id="LQPC01000032">
    <property type="protein sequence ID" value="ORV87091.1"/>
    <property type="molecule type" value="Genomic_DNA"/>
</dbReference>
<name>A0A1X1WKF8_MYCIR</name>
<evidence type="ECO:0000313" key="2">
    <source>
        <dbReference type="Proteomes" id="UP000193622"/>
    </source>
</evidence>
<dbReference type="CDD" id="cd00085">
    <property type="entry name" value="HNHc"/>
    <property type="match status" value="1"/>
</dbReference>
<protein>
    <recommendedName>
        <fullName evidence="3">HNH endonuclease</fullName>
    </recommendedName>
</protein>
<reference evidence="1 2" key="1">
    <citation type="submission" date="2016-01" db="EMBL/GenBank/DDBJ databases">
        <title>The new phylogeny of the genus Mycobacterium.</title>
        <authorList>
            <person name="Tarcisio F."/>
            <person name="Conor M."/>
            <person name="Antonella G."/>
            <person name="Elisabetta G."/>
            <person name="Giulia F.S."/>
            <person name="Sara T."/>
            <person name="Anna F."/>
            <person name="Clotilde B."/>
            <person name="Roberto B."/>
            <person name="Veronica D.S."/>
            <person name="Fabio R."/>
            <person name="Monica P."/>
            <person name="Olivier J."/>
            <person name="Enrico T."/>
            <person name="Nicola S."/>
        </authorList>
    </citation>
    <scope>NUCLEOTIDE SEQUENCE [LARGE SCALE GENOMIC DNA]</scope>
    <source>
        <strain evidence="1 2">DSM 45541</strain>
    </source>
</reference>
<dbReference type="Gene3D" id="1.10.30.50">
    <property type="match status" value="1"/>
</dbReference>
<accession>A0A1X1WKF8</accession>
<proteinExistence type="predicted"/>
<sequence>MESKAGVLADVCAALMGGESGSARETLRSRYPFEPVEKIVRRYSIGQSMKLFMRDGFLDYYTGTRLINPGVLRLLHVVLGDDFPAHPNWKASETHFAFWELFPTVDHLVPVSRGGDDIESNWVTASMLRNQAKAHWTVDDLGWTLPPAGAVERWDGLSQWLVDYLKDNQTVLEKAAEPHRAYIGRWHRATKAALEVDGDVVEFRFNV</sequence>
<organism evidence="1 2">
    <name type="scientific">Mycolicibacterium iranicum</name>
    <name type="common">Mycobacterium iranicum</name>
    <dbReference type="NCBI Taxonomy" id="912594"/>
    <lineage>
        <taxon>Bacteria</taxon>
        <taxon>Bacillati</taxon>
        <taxon>Actinomycetota</taxon>
        <taxon>Actinomycetes</taxon>
        <taxon>Mycobacteriales</taxon>
        <taxon>Mycobacteriaceae</taxon>
        <taxon>Mycolicibacterium</taxon>
    </lineage>
</organism>
<gene>
    <name evidence="1" type="ORF">AWC12_18120</name>
</gene>